<proteinExistence type="predicted"/>
<gene>
    <name evidence="1" type="ORF">SAMN05444277_1024</name>
</gene>
<dbReference type="InterPro" id="IPR018247">
    <property type="entry name" value="EF_Hand_1_Ca_BS"/>
</dbReference>
<dbReference type="Proteomes" id="UP000199031">
    <property type="component" value="Unassembled WGS sequence"/>
</dbReference>
<organism evidence="1 2">
    <name type="scientific">Parafilimonas terrae</name>
    <dbReference type="NCBI Taxonomy" id="1465490"/>
    <lineage>
        <taxon>Bacteria</taxon>
        <taxon>Pseudomonadati</taxon>
        <taxon>Bacteroidota</taxon>
        <taxon>Chitinophagia</taxon>
        <taxon>Chitinophagales</taxon>
        <taxon>Chitinophagaceae</taxon>
        <taxon>Parafilimonas</taxon>
    </lineage>
</organism>
<sequence length="329" mass="36292">MRTYTASSSLFYRYGFNGKENDNEVKGEGNQQDYGNRIYDPRVERFLSVDPITNSYPELTPYQFASGNPIMNIDIDGLEGMAGNMASPGKWHIPGDANDDGHLTKQELKQGGTIMTGTALLPVEVFVTKGWITRTLFASQIAGAFEHNRATTPEGRIAQDMRSRSALADALISWGAGKILGVSFETGMSALKGVAKSRFNFAKDFYESAGYNDIKALSHTKGVDLTNKVFETTLKKGTELEQWTFLDKNGKPILGDYYTLPGANPNKLGISLNDPMLGNRVKTTVILNEDTKFLQSTASDIENWNKPGEILKGGETQFFQTNVKVEVKK</sequence>
<dbReference type="RefSeq" id="WP_177191813.1">
    <property type="nucleotide sequence ID" value="NZ_FOXQ01000002.1"/>
</dbReference>
<dbReference type="PROSITE" id="PS00018">
    <property type="entry name" value="EF_HAND_1"/>
    <property type="match status" value="1"/>
</dbReference>
<dbReference type="NCBIfam" id="TIGR03696">
    <property type="entry name" value="Rhs_assc_core"/>
    <property type="match status" value="1"/>
</dbReference>
<dbReference type="AlphaFoldDB" id="A0A1I5T9M0"/>
<evidence type="ECO:0000313" key="1">
    <source>
        <dbReference type="EMBL" id="SFP79739.1"/>
    </source>
</evidence>
<evidence type="ECO:0000313" key="2">
    <source>
        <dbReference type="Proteomes" id="UP000199031"/>
    </source>
</evidence>
<accession>A0A1I5T9M0</accession>
<name>A0A1I5T9M0_9BACT</name>
<dbReference type="Gene3D" id="2.180.10.10">
    <property type="entry name" value="RHS repeat-associated core"/>
    <property type="match status" value="1"/>
</dbReference>
<reference evidence="1 2" key="1">
    <citation type="submission" date="2016-10" db="EMBL/GenBank/DDBJ databases">
        <authorList>
            <person name="de Groot N.N."/>
        </authorList>
    </citation>
    <scope>NUCLEOTIDE SEQUENCE [LARGE SCALE GENOMIC DNA]</scope>
    <source>
        <strain evidence="1 2">DSM 28286</strain>
    </source>
</reference>
<dbReference type="EMBL" id="FOXQ01000002">
    <property type="protein sequence ID" value="SFP79739.1"/>
    <property type="molecule type" value="Genomic_DNA"/>
</dbReference>
<dbReference type="STRING" id="1465490.SAMN05444277_1024"/>
<dbReference type="InterPro" id="IPR022385">
    <property type="entry name" value="Rhs_assc_core"/>
</dbReference>
<keyword evidence="2" id="KW-1185">Reference proteome</keyword>
<protein>
    <submittedName>
        <fullName evidence="1">RHS repeat-associated core domain-containing protein</fullName>
    </submittedName>
</protein>